<keyword evidence="1" id="KW-0812">Transmembrane</keyword>
<dbReference type="EMBL" id="JAZDDG010000001">
    <property type="protein sequence ID" value="MEE1974432.1"/>
    <property type="molecule type" value="Genomic_DNA"/>
</dbReference>
<evidence type="ECO:0000313" key="3">
    <source>
        <dbReference type="Proteomes" id="UP001356308"/>
    </source>
</evidence>
<proteinExistence type="predicted"/>
<evidence type="ECO:0000313" key="2">
    <source>
        <dbReference type="EMBL" id="MEE1974432.1"/>
    </source>
</evidence>
<evidence type="ECO:0000256" key="1">
    <source>
        <dbReference type="SAM" id="Phobius"/>
    </source>
</evidence>
<accession>A0ABU7IN91</accession>
<dbReference type="Proteomes" id="UP001356308">
    <property type="component" value="Unassembled WGS sequence"/>
</dbReference>
<dbReference type="RefSeq" id="WP_272649277.1">
    <property type="nucleotide sequence ID" value="NZ_JAZDDG010000001.1"/>
</dbReference>
<sequence>MDEWIEKLLSDFNKTGFISEKGSASFDYREEYFLYKKAVIYLEGEGIIESHKNSMYKITNKGIDLIENSNWTEYKSNKDENERFEKEKSRIDLKLAKETLKELPKTKWFARVGFFIAVVLALKELGIWLWQLWFQ</sequence>
<feature type="transmembrane region" description="Helical" evidence="1">
    <location>
        <begin position="108"/>
        <end position="130"/>
    </location>
</feature>
<keyword evidence="1" id="KW-1133">Transmembrane helix</keyword>
<protein>
    <submittedName>
        <fullName evidence="2">Uncharacterized protein</fullName>
    </submittedName>
</protein>
<gene>
    <name evidence="2" type="ORF">V1I91_00005</name>
</gene>
<name>A0ABU7IN91_9FLAO</name>
<keyword evidence="3" id="KW-1185">Reference proteome</keyword>
<reference evidence="2 3" key="1">
    <citation type="submission" date="2024-01" db="EMBL/GenBank/DDBJ databases">
        <title>Maribacter spp. originated from different algae showed divergent polysaccharides utilization ability.</title>
        <authorList>
            <person name="Wang H."/>
            <person name="Wu Y."/>
        </authorList>
    </citation>
    <scope>NUCLEOTIDE SEQUENCE [LARGE SCALE GENOMIC DNA]</scope>
    <source>
        <strain evidence="2 3">PR1</strain>
    </source>
</reference>
<comment type="caution">
    <text evidence="2">The sequence shown here is derived from an EMBL/GenBank/DDBJ whole genome shotgun (WGS) entry which is preliminary data.</text>
</comment>
<keyword evidence="1" id="KW-0472">Membrane</keyword>
<organism evidence="2 3">
    <name type="scientific">Maribacter cobaltidurans</name>
    <dbReference type="NCBI Taxonomy" id="1178778"/>
    <lineage>
        <taxon>Bacteria</taxon>
        <taxon>Pseudomonadati</taxon>
        <taxon>Bacteroidota</taxon>
        <taxon>Flavobacteriia</taxon>
        <taxon>Flavobacteriales</taxon>
        <taxon>Flavobacteriaceae</taxon>
        <taxon>Maribacter</taxon>
    </lineage>
</organism>